<reference evidence="4" key="1">
    <citation type="submission" date="2015-09" db="EMBL/GenBank/DDBJ databases">
        <authorList>
            <consortium name="Pathogen Informatics"/>
        </authorList>
    </citation>
    <scope>NUCLEOTIDE SEQUENCE [LARGE SCALE GENOMIC DNA]</scope>
    <source>
        <strain evidence="4">Lake Konstanz</strain>
    </source>
</reference>
<feature type="coiled-coil region" evidence="1">
    <location>
        <begin position="194"/>
        <end position="389"/>
    </location>
</feature>
<name>A0A0S4IW61_BODSA</name>
<dbReference type="EMBL" id="CYKH01000551">
    <property type="protein sequence ID" value="CUG06012.1"/>
    <property type="molecule type" value="Genomic_DNA"/>
</dbReference>
<feature type="region of interest" description="Disordered" evidence="2">
    <location>
        <begin position="718"/>
        <end position="757"/>
    </location>
</feature>
<evidence type="ECO:0000256" key="2">
    <source>
        <dbReference type="SAM" id="MobiDB-lite"/>
    </source>
</evidence>
<dbReference type="AlphaFoldDB" id="A0A0S4IW61"/>
<feature type="compositionally biased region" description="Polar residues" evidence="2">
    <location>
        <begin position="727"/>
        <end position="737"/>
    </location>
</feature>
<organism evidence="3 4">
    <name type="scientific">Bodo saltans</name>
    <name type="common">Flagellated protozoan</name>
    <dbReference type="NCBI Taxonomy" id="75058"/>
    <lineage>
        <taxon>Eukaryota</taxon>
        <taxon>Discoba</taxon>
        <taxon>Euglenozoa</taxon>
        <taxon>Kinetoplastea</taxon>
        <taxon>Metakinetoplastina</taxon>
        <taxon>Eubodonida</taxon>
        <taxon>Bodonidae</taxon>
        <taxon>Bodo</taxon>
    </lineage>
</organism>
<dbReference type="VEuPathDB" id="TriTrypDB:BSAL_71485"/>
<keyword evidence="1" id="KW-0175">Coiled coil</keyword>
<gene>
    <name evidence="3" type="ORF">BSAL_71485</name>
</gene>
<evidence type="ECO:0000313" key="3">
    <source>
        <dbReference type="EMBL" id="CUG06012.1"/>
    </source>
</evidence>
<protein>
    <submittedName>
        <fullName evidence="3">Early endosome antigen 1-like, putative</fullName>
    </submittedName>
</protein>
<evidence type="ECO:0000256" key="1">
    <source>
        <dbReference type="SAM" id="Coils"/>
    </source>
</evidence>
<sequence>MAQDVASLRRQLAAHNTQDSKRSTLESRIQVLKEEVEAEKNRANSNAAKHEVLVAQTEAALQKWKDAEKDWTSSNHRLAEEINEYKTENLSLSSELLRVKSNLEREQKNAHTQSLEIEGMIATIKTINSCWENSKAEGLTKSSEVTMLSSECERLRARNGVLVSQTEELARIKKQCEAQINSLEHHLEERNAFLNGSRAEASELRLQLSELTNKLDNTKQQYELFRDEAEHLKVQLALAISKAHEQADAHNRNVQDLSSTENFLRGSVDTLQERVKELEEVKVTAQALSMQNTSLHNTILELNTSLVQMTKHKDELAALNEEFSSTIHDLEQQLGESKALNDALSIQNEELTTQRSQADETRRHLADNIKQLTETCTTLRAEIHVHEEAHAQQTRELEKTMSILSQTETMSQQQQGQAQQDHIAVERELASALNVADVLRAEKFEMESNYRCAIQQADEAAQALHAEMSVIKSASDAKDRLILQLEERNQAFEVQHMTAAAESAAFIAKLTTTFEAQIADKEQAALRVAARVESLEASLTSLEASHDKTISRLRDELSLKFNKERDVVVVLKQKLSSQESKTSVLKEELSQVTAQLQEQTLNAATLVSSLQEKTAVLTTLAQRKDEYKAKALRLEALQLAQVEENKSLAADYKSVVQDHNSMVRAANRQYCQLRNGLKAAHERVVALTQSSDDAVQRHLTRHGVQEFSAQLAKLVLETKPTLDPSRKAQQPLEQSPANSPPPQKRHRPESQLDATYQ</sequence>
<evidence type="ECO:0000313" key="4">
    <source>
        <dbReference type="Proteomes" id="UP000051952"/>
    </source>
</evidence>
<dbReference type="Proteomes" id="UP000051952">
    <property type="component" value="Unassembled WGS sequence"/>
</dbReference>
<accession>A0A0S4IW61</accession>
<feature type="coiled-coil region" evidence="1">
    <location>
        <begin position="22"/>
        <end position="95"/>
    </location>
</feature>
<dbReference type="OMA" id="NIDTRES"/>
<proteinExistence type="predicted"/>
<keyword evidence="4" id="KW-1185">Reference proteome</keyword>